<keyword evidence="4" id="KW-0347">Helicase</keyword>
<organism evidence="11 12">
    <name type="scientific">Aphanomyces stellatus</name>
    <dbReference type="NCBI Taxonomy" id="120398"/>
    <lineage>
        <taxon>Eukaryota</taxon>
        <taxon>Sar</taxon>
        <taxon>Stramenopiles</taxon>
        <taxon>Oomycota</taxon>
        <taxon>Saprolegniomycetes</taxon>
        <taxon>Saprolegniales</taxon>
        <taxon>Verrucalvaceae</taxon>
        <taxon>Aphanomyces</taxon>
    </lineage>
</organism>
<keyword evidence="2" id="KW-0547">Nucleotide-binding</keyword>
<dbReference type="EMBL" id="VJMH01006003">
    <property type="protein sequence ID" value="KAF0691924.1"/>
    <property type="molecule type" value="Genomic_DNA"/>
</dbReference>
<dbReference type="SUPFAM" id="SSF52540">
    <property type="entry name" value="P-loop containing nucleoside triphosphate hydrolases"/>
    <property type="match status" value="1"/>
</dbReference>
<keyword evidence="5" id="KW-0067">ATP-binding</keyword>
<dbReference type="InterPro" id="IPR036389">
    <property type="entry name" value="RNase_III_sf"/>
</dbReference>
<reference evidence="10" key="2">
    <citation type="submission" date="2019-06" db="EMBL/GenBank/DDBJ databases">
        <title>Genomics analysis of Aphanomyces spp. identifies a new class of oomycete effector associated with host adaptation.</title>
        <authorList>
            <person name="Gaulin E."/>
        </authorList>
    </citation>
    <scope>NUCLEOTIDE SEQUENCE</scope>
    <source>
        <strain evidence="10">CBS 578.67</strain>
    </source>
</reference>
<evidence type="ECO:0000256" key="1">
    <source>
        <dbReference type="ARBA" id="ARBA00022737"/>
    </source>
</evidence>
<dbReference type="SMART" id="SM00535">
    <property type="entry name" value="RIBOc"/>
    <property type="match status" value="2"/>
</dbReference>
<evidence type="ECO:0000256" key="2">
    <source>
        <dbReference type="ARBA" id="ARBA00022741"/>
    </source>
</evidence>
<name>A0A485L7Q8_9STRA</name>
<feature type="domain" description="RNase III" evidence="8">
    <location>
        <begin position="1028"/>
        <end position="1139"/>
    </location>
</feature>
<dbReference type="Pfam" id="PF03368">
    <property type="entry name" value="Dicer_dimer"/>
    <property type="match status" value="1"/>
</dbReference>
<dbReference type="CDD" id="cd00593">
    <property type="entry name" value="RIBOc"/>
    <property type="match status" value="2"/>
</dbReference>
<dbReference type="PROSITE" id="PS51327">
    <property type="entry name" value="DICER_DSRBF"/>
    <property type="match status" value="1"/>
</dbReference>
<evidence type="ECO:0000256" key="3">
    <source>
        <dbReference type="ARBA" id="ARBA00022801"/>
    </source>
</evidence>
<dbReference type="Gene3D" id="3.30.160.380">
    <property type="entry name" value="Dicer dimerisation domain"/>
    <property type="match status" value="1"/>
</dbReference>
<keyword evidence="3" id="KW-0378">Hydrolase</keyword>
<protein>
    <submittedName>
        <fullName evidence="11">Aste57867_16920 protein</fullName>
    </submittedName>
</protein>
<keyword evidence="12" id="KW-1185">Reference proteome</keyword>
<dbReference type="InterPro" id="IPR038248">
    <property type="entry name" value="Dicer_dimer_sf"/>
</dbReference>
<dbReference type="OrthoDB" id="416741at2759"/>
<dbReference type="PANTHER" id="PTHR14950:SF37">
    <property type="entry name" value="ENDORIBONUCLEASE DICER"/>
    <property type="match status" value="1"/>
</dbReference>
<dbReference type="GO" id="GO:0004386">
    <property type="term" value="F:helicase activity"/>
    <property type="evidence" value="ECO:0007669"/>
    <property type="project" value="UniProtKB-KW"/>
</dbReference>
<dbReference type="Gene3D" id="3.40.50.300">
    <property type="entry name" value="P-loop containing nucleotide triphosphate hydrolases"/>
    <property type="match status" value="2"/>
</dbReference>
<dbReference type="GO" id="GO:0004525">
    <property type="term" value="F:ribonuclease III activity"/>
    <property type="evidence" value="ECO:0007669"/>
    <property type="project" value="InterPro"/>
</dbReference>
<dbReference type="PROSITE" id="PS50142">
    <property type="entry name" value="RNASE_3_2"/>
    <property type="match status" value="2"/>
</dbReference>
<gene>
    <name evidence="11" type="primary">Aste57867_16920</name>
    <name evidence="10" type="ORF">As57867_016862</name>
    <name evidence="11" type="ORF">ASTE57867_16920</name>
</gene>
<feature type="domain" description="Dicer dsRNA-binding fold" evidence="9">
    <location>
        <begin position="565"/>
        <end position="686"/>
    </location>
</feature>
<keyword evidence="6" id="KW-0694">RNA-binding</keyword>
<dbReference type="Proteomes" id="UP000332933">
    <property type="component" value="Unassembled WGS sequence"/>
</dbReference>
<dbReference type="Gene3D" id="1.10.1520.10">
    <property type="entry name" value="Ribonuclease III domain"/>
    <property type="match status" value="2"/>
</dbReference>
<evidence type="ECO:0000313" key="10">
    <source>
        <dbReference type="EMBL" id="KAF0691924.1"/>
    </source>
</evidence>
<evidence type="ECO:0000256" key="7">
    <source>
        <dbReference type="SAM" id="MobiDB-lite"/>
    </source>
</evidence>
<keyword evidence="1" id="KW-0677">Repeat</keyword>
<dbReference type="PROSITE" id="PS00517">
    <property type="entry name" value="RNASE_3_1"/>
    <property type="match status" value="1"/>
</dbReference>
<dbReference type="Pfam" id="PF00270">
    <property type="entry name" value="DEAD"/>
    <property type="match status" value="1"/>
</dbReference>
<evidence type="ECO:0000256" key="5">
    <source>
        <dbReference type="ARBA" id="ARBA00022840"/>
    </source>
</evidence>
<dbReference type="GO" id="GO:0003723">
    <property type="term" value="F:RNA binding"/>
    <property type="evidence" value="ECO:0007669"/>
    <property type="project" value="UniProtKB-UniRule"/>
</dbReference>
<dbReference type="Pfam" id="PF00636">
    <property type="entry name" value="Ribonuclease_3"/>
    <property type="match status" value="2"/>
</dbReference>
<dbReference type="EMBL" id="CAADRA010006024">
    <property type="protein sequence ID" value="VFT93682.1"/>
    <property type="molecule type" value="Genomic_DNA"/>
</dbReference>
<dbReference type="InterPro" id="IPR027417">
    <property type="entry name" value="P-loop_NTPase"/>
</dbReference>
<dbReference type="SUPFAM" id="SSF69065">
    <property type="entry name" value="RNase III domain-like"/>
    <property type="match status" value="2"/>
</dbReference>
<dbReference type="InterPro" id="IPR000999">
    <property type="entry name" value="RNase_III_dom"/>
</dbReference>
<dbReference type="GO" id="GO:0006396">
    <property type="term" value="P:RNA processing"/>
    <property type="evidence" value="ECO:0007669"/>
    <property type="project" value="InterPro"/>
</dbReference>
<evidence type="ECO:0000313" key="11">
    <source>
        <dbReference type="EMBL" id="VFT93682.1"/>
    </source>
</evidence>
<evidence type="ECO:0000259" key="8">
    <source>
        <dbReference type="PROSITE" id="PS50142"/>
    </source>
</evidence>
<evidence type="ECO:0000256" key="6">
    <source>
        <dbReference type="PROSITE-ProRule" id="PRU00657"/>
    </source>
</evidence>
<feature type="domain" description="RNase III" evidence="8">
    <location>
        <begin position="1194"/>
        <end position="1354"/>
    </location>
</feature>
<dbReference type="GO" id="GO:0005524">
    <property type="term" value="F:ATP binding"/>
    <property type="evidence" value="ECO:0007669"/>
    <property type="project" value="UniProtKB-KW"/>
</dbReference>
<reference evidence="11 12" key="1">
    <citation type="submission" date="2019-03" db="EMBL/GenBank/DDBJ databases">
        <authorList>
            <person name="Gaulin E."/>
            <person name="Dumas B."/>
        </authorList>
    </citation>
    <scope>NUCLEOTIDE SEQUENCE [LARGE SCALE GENOMIC DNA]</scope>
    <source>
        <strain evidence="11">CBS 568.67</strain>
    </source>
</reference>
<sequence length="1471" mass="165048">MSLGEHQKEMLGLARQQNVLVSGKSGIGKTFAAAFLTREVLLGDATKKVLVVVTGAEKTNDVYQLLTRLCSQKVAASLDGNAHSWHDDGFAKAECQAARIVCVSPAIASNLFYCGFISLETLALIVLEHTEELYKHASVFCQRLVTKYTKLARDDRPRIFGMVSKPLSELDLPSNDNPLYKLLLACCIAQPTFRKRATIAPILVETFQYEPVNYSEVVGYPVEFLRGVNGLRCNVESLYQNLLNLGNLNSQYDVLTVETRRKRFVASAEAVLEQLGLWCFFKFVELEIRHEMDEALRLPITNGMDTTTIQGILSLGQTTDDDTIAADASPPIDQHADIQAAKAFLDWITEQQTRHGLGATNSRLKKVADLFGSFMENTVENKRCWVFLQRRAHSRVVAEYLTACFPAYPPCCSMQGSGQANVVGAEKHARTSDVEEQFNAGATPLLVSTAMSSEVERIAPCGLVISMDEVVDPHKLLDFRQRAHPDHGVFKYIIPDTTIDFDKYKSLFHKMAALLSMDSDTNTRETLDQAVHPRKNKRGYNHHGGRTKYELYHADVKTKMKLENSIQILTAFCHTLPGIKIYDNRPLYLIKRHLMGGAEARKRGKFRANQISTDANESHDSQRRFLYSASLKLPSMLRMKQNINTPKVTSDKQAKCIAAFKAVEELLKRGYLDRRFKSKLLVNRDVIPQDSIDEDMELSTQNSYDIPPVTAVEMGLPPFTSKLTDGDAAHTYLYLYGLDGMNYGILCTEPLFDGRTEDCRRFDLATSDVLEPAVRVVAMSPNPQCIRLDPAEMTKALKFHVVLMRLICTGVDAAMKPTPDVAKEFSTKNDKGYVVVPAGRSSGGVSIDWDAIDHFLSTDLLRPAWPMSDLSGQDEWVFVSNKRRNVAYIVKEVTNIKVGDVATLVAGNENYWSYNIRRAKSAPGRPILGRWYTKENLLEASRDQPFVYGIEIPGTVPLIRFVHERNLQLDYGHLKERLLIPEQTSVLALTKTKYFEALSLLPLIFEFERKCQLSTLMRSIGCDIDTKHLEEATTRPAYERLETLGDCFLKLESTWWLYQNRSDIKAEGTLSMMRGDMIRNDRLCQLSMKKLLHHYMIYPKDFEQQPFRSWIPSCMGRTPDSVIAHLKWIADVLESTCGAWTGCSVCVAPQIYNKVYFPDCLPQPLAPLARPETPRDLATWDLTHLGYDDIPERMYLLQTSLKYNFKDKRLLLEAITHPSVAQWLIHADKTTTNVVWKGDYERLEYLGDALIEYLVVTYAYIQFPTWQPSALSDWKGATVCNDSLGKAALICFHIDQIMLTGSMRMDPHLAEKLADVKRLHADGAPTSDLPHVTMPKIFADGFEALCAAVFIDAGCDLHVIRDVFLGPLLATIGEDAIALVTKRNVPKASDACLPQATNVLDEPSADDVVDGAEEPVVVNALALDEEVAVDAHMEVKAVEIVTSKIEVVESRPDAQSKAPIEIIEIDDSDDE</sequence>
<proteinExistence type="predicted"/>
<dbReference type="PANTHER" id="PTHR14950">
    <property type="entry name" value="DICER-RELATED"/>
    <property type="match status" value="1"/>
</dbReference>
<evidence type="ECO:0000313" key="12">
    <source>
        <dbReference type="Proteomes" id="UP000332933"/>
    </source>
</evidence>
<accession>A0A485L7Q8</accession>
<evidence type="ECO:0000256" key="4">
    <source>
        <dbReference type="ARBA" id="ARBA00022806"/>
    </source>
</evidence>
<feature type="region of interest" description="Disordered" evidence="7">
    <location>
        <begin position="1452"/>
        <end position="1471"/>
    </location>
</feature>
<evidence type="ECO:0000259" key="9">
    <source>
        <dbReference type="PROSITE" id="PS51327"/>
    </source>
</evidence>
<dbReference type="InterPro" id="IPR011545">
    <property type="entry name" value="DEAD/DEAH_box_helicase_dom"/>
</dbReference>
<dbReference type="InterPro" id="IPR005034">
    <property type="entry name" value="Dicer_dimerisation"/>
</dbReference>